<proteinExistence type="inferred from homology"/>
<keyword evidence="1" id="KW-0963">Cytoplasm</keyword>
<gene>
    <name evidence="1" type="primary">ubiJ</name>
    <name evidence="4" type="ORF">WCN91_11765</name>
</gene>
<comment type="caution">
    <text evidence="4">The sequence shown here is derived from an EMBL/GenBank/DDBJ whole genome shotgun (WGS) entry which is preliminary data.</text>
</comment>
<comment type="subcellular location">
    <subcellularLocation>
        <location evidence="1">Cytoplasm</location>
    </subcellularLocation>
</comment>
<keyword evidence="2" id="KW-0175">Coiled coil</keyword>
<reference evidence="4 5" key="1">
    <citation type="submission" date="2024-03" db="EMBL/GenBank/DDBJ databases">
        <title>Pseudoalteromonas qingdaonensis sp. nov., isolated from the intestines of marine benthic organisms.</title>
        <authorList>
            <person name="Lin X."/>
            <person name="Fang S."/>
            <person name="Hu X."/>
        </authorList>
    </citation>
    <scope>NUCLEOTIDE SEQUENCE [LARGE SCALE GENOMIC DNA]</scope>
    <source>
        <strain evidence="4 5">YIC-827</strain>
    </source>
</reference>
<dbReference type="InterPro" id="IPR036527">
    <property type="entry name" value="SCP2_sterol-bd_dom_sf"/>
</dbReference>
<dbReference type="HAMAP" id="MF_02215">
    <property type="entry name" value="UbiJ"/>
    <property type="match status" value="1"/>
</dbReference>
<keyword evidence="1" id="KW-0831">Ubiquinone biosynthesis</keyword>
<sequence length="210" mass="23883">MLGHFAIAAIETLANRLISLDPQVQTRLAKVQGQSLVVHVRDWQQFISVVYASEGLMLQVHDAQPEHSDCFISADTDTLMKLKEPSRLTQLIRQHKLDIDGDIHLAQAFSQAFSELDIDWPEHWSQYIGDAPAQLLWQAVSQGKARALEAQGKLDHILLTLLQDELKVSIHPLELTQFTRQNRQLKSDVQQLEQRLDKLLAQVPMQQTRG</sequence>
<feature type="coiled-coil region" evidence="2">
    <location>
        <begin position="175"/>
        <end position="209"/>
    </location>
</feature>
<comment type="similarity">
    <text evidence="1">Belongs to the UbiJ family.</text>
</comment>
<dbReference type="InterPro" id="IPR003033">
    <property type="entry name" value="SCP2_sterol-bd_dom"/>
</dbReference>
<comment type="pathway">
    <text evidence="1">Cofactor biosynthesis; ubiquinone biosynthesis.</text>
</comment>
<dbReference type="RefSeq" id="WP_342679275.1">
    <property type="nucleotide sequence ID" value="NZ_JBCGCU010000013.1"/>
</dbReference>
<feature type="domain" description="SCP2" evidence="3">
    <location>
        <begin position="15"/>
        <end position="113"/>
    </location>
</feature>
<dbReference type="PANTHER" id="PTHR38693:SF1">
    <property type="entry name" value="UBIQUINONE BIOSYNTHESIS ACCESSORY FACTOR UBIJ"/>
    <property type="match status" value="1"/>
</dbReference>
<accession>A0ABU9N1C1</accession>
<evidence type="ECO:0000256" key="1">
    <source>
        <dbReference type="HAMAP-Rule" id="MF_02215"/>
    </source>
</evidence>
<evidence type="ECO:0000313" key="4">
    <source>
        <dbReference type="EMBL" id="MEM0516080.1"/>
    </source>
</evidence>
<dbReference type="Pfam" id="PF02036">
    <property type="entry name" value="SCP2"/>
    <property type="match status" value="1"/>
</dbReference>
<evidence type="ECO:0000313" key="5">
    <source>
        <dbReference type="Proteomes" id="UP001447008"/>
    </source>
</evidence>
<dbReference type="SUPFAM" id="SSF55718">
    <property type="entry name" value="SCP-like"/>
    <property type="match status" value="1"/>
</dbReference>
<keyword evidence="5" id="KW-1185">Reference proteome</keyword>
<dbReference type="InterPro" id="IPR038989">
    <property type="entry name" value="UbiJ"/>
</dbReference>
<comment type="function">
    <text evidence="1">Required for ubiquinone (coenzyme Q) biosynthesis. Binds hydrophobic ubiquinone biosynthetic intermediates via its SCP2 domain and is essential for the stability of the Ubi complex. May constitute a docking platform where Ubi enzymes assemble and access their SCP2-bound polyprenyl substrates.</text>
</comment>
<dbReference type="Proteomes" id="UP001447008">
    <property type="component" value="Unassembled WGS sequence"/>
</dbReference>
<organism evidence="4 5">
    <name type="scientific">Pseudoalteromonas qingdaonensis</name>
    <dbReference type="NCBI Taxonomy" id="3131913"/>
    <lineage>
        <taxon>Bacteria</taxon>
        <taxon>Pseudomonadati</taxon>
        <taxon>Pseudomonadota</taxon>
        <taxon>Gammaproteobacteria</taxon>
        <taxon>Alteromonadales</taxon>
        <taxon>Pseudoalteromonadaceae</taxon>
        <taxon>Pseudoalteromonas</taxon>
    </lineage>
</organism>
<dbReference type="PANTHER" id="PTHR38693">
    <property type="entry name" value="UBIQUINONE BIOSYNTHESIS PROTEIN UBIJ"/>
    <property type="match status" value="1"/>
</dbReference>
<evidence type="ECO:0000259" key="3">
    <source>
        <dbReference type="Pfam" id="PF02036"/>
    </source>
</evidence>
<protein>
    <recommendedName>
        <fullName evidence="1">Ubiquinone biosynthesis accessory factor UbiJ</fullName>
    </recommendedName>
</protein>
<name>A0ABU9N1C1_9GAMM</name>
<dbReference type="EMBL" id="JBCGCU010000013">
    <property type="protein sequence ID" value="MEM0516080.1"/>
    <property type="molecule type" value="Genomic_DNA"/>
</dbReference>
<evidence type="ECO:0000256" key="2">
    <source>
        <dbReference type="SAM" id="Coils"/>
    </source>
</evidence>